<accession>A0A0P1B731</accession>
<organism evidence="1 2">
    <name type="scientific">Plasmopara halstedii</name>
    <name type="common">Downy mildew of sunflower</name>
    <dbReference type="NCBI Taxonomy" id="4781"/>
    <lineage>
        <taxon>Eukaryota</taxon>
        <taxon>Sar</taxon>
        <taxon>Stramenopiles</taxon>
        <taxon>Oomycota</taxon>
        <taxon>Peronosporomycetes</taxon>
        <taxon>Peronosporales</taxon>
        <taxon>Peronosporaceae</taxon>
        <taxon>Plasmopara</taxon>
    </lineage>
</organism>
<dbReference type="EMBL" id="CCYD01003101">
    <property type="protein sequence ID" value="CEG49997.1"/>
    <property type="molecule type" value="Genomic_DNA"/>
</dbReference>
<dbReference type="GeneID" id="59052988"/>
<dbReference type="Proteomes" id="UP000054928">
    <property type="component" value="Unassembled WGS sequence"/>
</dbReference>
<protein>
    <submittedName>
        <fullName evidence="1">Uncharacterized protein</fullName>
    </submittedName>
</protein>
<evidence type="ECO:0000313" key="1">
    <source>
        <dbReference type="EMBL" id="CEG49997.1"/>
    </source>
</evidence>
<evidence type="ECO:0000313" key="2">
    <source>
        <dbReference type="Proteomes" id="UP000054928"/>
    </source>
</evidence>
<reference evidence="2" key="1">
    <citation type="submission" date="2014-09" db="EMBL/GenBank/DDBJ databases">
        <authorList>
            <person name="Sharma Rahul"/>
            <person name="Thines Marco"/>
        </authorList>
    </citation>
    <scope>NUCLEOTIDE SEQUENCE [LARGE SCALE GENOMIC DNA]</scope>
</reference>
<dbReference type="RefSeq" id="XP_036263510.1">
    <property type="nucleotide sequence ID" value="XM_036407271.1"/>
</dbReference>
<sequence>MRLPVSRRQKRRSRMKNRRYQKHGTISEWIRSSKFDSLCSAGLPGECIRLQMSNTTRFWQYVTFSA</sequence>
<keyword evidence="2" id="KW-1185">Reference proteome</keyword>
<dbReference type="AlphaFoldDB" id="A0A0P1B731"/>
<name>A0A0P1B731_PLAHL</name>
<proteinExistence type="predicted"/>